<proteinExistence type="inferred from homology"/>
<dbReference type="SUPFAM" id="SSF55781">
    <property type="entry name" value="GAF domain-like"/>
    <property type="match status" value="1"/>
</dbReference>
<dbReference type="GO" id="GO:0003677">
    <property type="term" value="F:DNA binding"/>
    <property type="evidence" value="ECO:0007669"/>
    <property type="project" value="InterPro"/>
</dbReference>
<evidence type="ECO:0000256" key="1">
    <source>
        <dbReference type="ARBA" id="ARBA00022491"/>
    </source>
</evidence>
<keyword evidence="2 5" id="KW-0805">Transcription regulation</keyword>
<keyword evidence="1 5" id="KW-0678">Repressor</keyword>
<dbReference type="AlphaFoldDB" id="A0A6S6SBR3"/>
<gene>
    <name evidence="5" type="primary">hrcA</name>
    <name evidence="7" type="ORF">HELGO_WM32341</name>
</gene>
<name>A0A6S6SBR3_9GAMM</name>
<comment type="similarity">
    <text evidence="5">Belongs to the HrcA family.</text>
</comment>
<dbReference type="SUPFAM" id="SSF46785">
    <property type="entry name" value="Winged helix' DNA-binding domain"/>
    <property type="match status" value="1"/>
</dbReference>
<keyword evidence="4 5" id="KW-0804">Transcription</keyword>
<evidence type="ECO:0000313" key="7">
    <source>
        <dbReference type="EMBL" id="CAA6805833.1"/>
    </source>
</evidence>
<dbReference type="Gene3D" id="3.30.450.40">
    <property type="match status" value="1"/>
</dbReference>
<dbReference type="InterPro" id="IPR002571">
    <property type="entry name" value="HrcA"/>
</dbReference>
<sequence length="355" mass="38994">MADNSSFDSLNERSQHLLKVLIEEYIEGGTPVASTALAKKSGLDLSSATIRNAMSNLEKKGFISSPHTSAGRIPTSAGYRVFVDSLLRVQTLDEKTLKTMQGSFEVLKTPGDIIQSASSMLSGITQLAGLVTLPKRDSISFKHIEFVGLSDTQILVVLVLRDGEIQNRLLEVDRKHSSSELQQAANYLNETLEGRTLHEAKELLLEQMKSVHDDVNRMMQFAIHAADKTLNDIDDGGEEEFVVAGETNLIRYDDLSDLSKLRNLFQAFQEKSEMLTLLNTALGADGVQIYIGRESGYEVFDDCSLVTSTYHTEDDSVGVLGVIGPKRMSYEKVIPVVDITARLLSASFGSIKNKG</sequence>
<dbReference type="PANTHER" id="PTHR34824">
    <property type="entry name" value="HEAT-INDUCIBLE TRANSCRIPTION REPRESSOR HRCA"/>
    <property type="match status" value="1"/>
</dbReference>
<dbReference type="Gene3D" id="1.10.10.10">
    <property type="entry name" value="Winged helix-like DNA-binding domain superfamily/Winged helix DNA-binding domain"/>
    <property type="match status" value="1"/>
</dbReference>
<dbReference type="Pfam" id="PF01628">
    <property type="entry name" value="HrcA"/>
    <property type="match status" value="1"/>
</dbReference>
<evidence type="ECO:0000256" key="3">
    <source>
        <dbReference type="ARBA" id="ARBA00023016"/>
    </source>
</evidence>
<evidence type="ECO:0000256" key="4">
    <source>
        <dbReference type="ARBA" id="ARBA00023163"/>
    </source>
</evidence>
<dbReference type="EMBL" id="CACVAY010000028">
    <property type="protein sequence ID" value="CAA6805833.1"/>
    <property type="molecule type" value="Genomic_DNA"/>
</dbReference>
<evidence type="ECO:0000259" key="6">
    <source>
        <dbReference type="Pfam" id="PF01628"/>
    </source>
</evidence>
<accession>A0A6S6SBR3</accession>
<dbReference type="GO" id="GO:0045892">
    <property type="term" value="P:negative regulation of DNA-templated transcription"/>
    <property type="evidence" value="ECO:0007669"/>
    <property type="project" value="UniProtKB-UniRule"/>
</dbReference>
<dbReference type="InterPro" id="IPR036388">
    <property type="entry name" value="WH-like_DNA-bd_sf"/>
</dbReference>
<feature type="domain" description="Heat-inducible transcription repressor HrcA C-terminal" evidence="6">
    <location>
        <begin position="112"/>
        <end position="334"/>
    </location>
</feature>
<dbReference type="InterPro" id="IPR023120">
    <property type="entry name" value="WHTH_transcript_rep_HrcA_IDD"/>
</dbReference>
<dbReference type="InterPro" id="IPR021153">
    <property type="entry name" value="HrcA_C"/>
</dbReference>
<organism evidence="7">
    <name type="scientific">uncultured Thiotrichaceae bacterium</name>
    <dbReference type="NCBI Taxonomy" id="298394"/>
    <lineage>
        <taxon>Bacteria</taxon>
        <taxon>Pseudomonadati</taxon>
        <taxon>Pseudomonadota</taxon>
        <taxon>Gammaproteobacteria</taxon>
        <taxon>Thiotrichales</taxon>
        <taxon>Thiotrichaceae</taxon>
        <taxon>environmental samples</taxon>
    </lineage>
</organism>
<dbReference type="PANTHER" id="PTHR34824:SF1">
    <property type="entry name" value="HEAT-INDUCIBLE TRANSCRIPTION REPRESSOR HRCA"/>
    <property type="match status" value="1"/>
</dbReference>
<reference evidence="7" key="1">
    <citation type="submission" date="2020-01" db="EMBL/GenBank/DDBJ databases">
        <authorList>
            <person name="Meier V. D."/>
            <person name="Meier V D."/>
        </authorList>
    </citation>
    <scope>NUCLEOTIDE SEQUENCE</scope>
    <source>
        <strain evidence="7">HLG_WM_MAG_07</strain>
    </source>
</reference>
<dbReference type="InterPro" id="IPR036390">
    <property type="entry name" value="WH_DNA-bd_sf"/>
</dbReference>
<dbReference type="Gene3D" id="3.30.390.60">
    <property type="entry name" value="Heat-inducible transcription repressor hrca homolog, domain 3"/>
    <property type="match status" value="1"/>
</dbReference>
<evidence type="ECO:0000256" key="5">
    <source>
        <dbReference type="HAMAP-Rule" id="MF_00081"/>
    </source>
</evidence>
<protein>
    <recommendedName>
        <fullName evidence="5">Heat-inducible transcription repressor HrcA</fullName>
    </recommendedName>
</protein>
<evidence type="ECO:0000256" key="2">
    <source>
        <dbReference type="ARBA" id="ARBA00023015"/>
    </source>
</evidence>
<dbReference type="HAMAP" id="MF_00081">
    <property type="entry name" value="HrcA"/>
    <property type="match status" value="1"/>
</dbReference>
<dbReference type="PIRSF" id="PIRSF005485">
    <property type="entry name" value="HrcA"/>
    <property type="match status" value="1"/>
</dbReference>
<comment type="function">
    <text evidence="5">Negative regulator of class I heat shock genes (grpE-dnaK-dnaJ and groELS operons). Prevents heat-shock induction of these operons.</text>
</comment>
<dbReference type="NCBIfam" id="TIGR00331">
    <property type="entry name" value="hrcA"/>
    <property type="match status" value="1"/>
</dbReference>
<dbReference type="InterPro" id="IPR029016">
    <property type="entry name" value="GAF-like_dom_sf"/>
</dbReference>
<keyword evidence="3 5" id="KW-0346">Stress response</keyword>